<sequence>MLGLGKGLLKKRSSGSSVSTMETIRAGLQESAHGLTMKKVQKPSDAVSISTSVVSNSTSSSHSEKTISVIEESHVSSTTTTTIHITRVSEITKTIRGHICQLGDYNDSFFKKLNLSSYLEYISDERLIHMPRRGSDWDRVLRAAQFFGFQLWAFGAGVGRFCPGTEEASITALGSAQILLEIGHQQAKALMPTFQALYELSLMIMHVSQIPEIFHAPREVKEDVANLYCDVIDLVGNISFFYRKEMNKLAPGKKSTTTFEAAFGRDLSDVWRRHDTLTSRMWMAKLGHRHTSFTVDWVRRRLKHDRSTKGSFYDQVSESMKRAEDTCEWLKEPVAKFLRNPDTKDKTLTITGETGSGKTVLAGWIKERLQRPLERVQYSTLLYTFPDDSKSQCTTLAFLKGVLYQLLEKNVGDVALYEKLVSAYEAFDKHHSESKLEESLWAALETGLRTINDRHANLVIIVDGFHQLGVVGNRDPLGFHKQLRACVSKFKTIRVITLSKSISYLSEGCDHFNITPYHLQADIQAFFSQSFERLPYYSQIVDETEVVVDELTKKAKASFIWAYFVVSILAKEKTANGFLKTARAISTNMSETLEKLVSILSLKNETTQTMLSFMLAANRPLLVAELEQLLRVNVAARRFGDTVDIVKHIKSTCREIIVVEGGSVHFKSKAVRDYMEGLMGKSLPSPRDAHRHLTLALLLYAKLVLPETAEPSLDLLTDKAVDEAFSSNGLLYYAVKHWQSHFQASSFYEKGSLKLTKDFQEVFPSSCYFALLERSSCSYGVSTSHLIEQYKFSLKVRETCFGEKHVTVVQNLIFLGKIHVASEPLVGARFFYRAASLGRAVLSTSSAVVMSCTHYFLELTATITITTRTEIVTYREEMIILMIEICETIHGKSSGVVMRWYEVLAKLYVAIKETTKAAHIYQILLKLYIGCYGDKSIEVERLRGHVGDLEIVLDGEMDVVKIDEYACFLLETTEELDITDERRITVLLRLAAMYASQKQWFLAEKIYITLWRRISEICRLKASIEMHILKINIALAYIRFLKGRGMKEEASNILICLWVEYEHHEFEEKTIIVLIKDIGVLFKAFGLLQIAISVFTKVWGWFKGKGSVTDDEALETTVLITEVVEEITTTTVDRKTTTITVTEVTETVVKEIFETHFTRCRKSKFDVTFFDSCLALVNLYIKTQNWAQAEVVIRRSLEVTWKAILTAEVNIKLSEHFVSECIKVAMRLAVCYRKQRCFEKAESIYLRIYYACLASLKISDVRIGEALTVLIEFYEEHHRHEKVIEIYVQLLARYRKELGSSHKLTIDLLYLLASHCRLLGRADAYEYYIEIVTILNANRKHCHHDAFKAAIILVEYYHEEKRWMELQHVCSVLWETFLHHHKECVFTEEVIQLIYEKYVHVLEFHAKVSISVLYEISVKYRETVTVVFGQSASILILAMIALAGICARYEGHHHESVTIYEEVITRTKKTETRTITITEETITTVKTRLAKVYVTIITSGGSTTTTTIERAIELCLEAYAQLTITFGCWHEKTLLKLKDIIVLYRKLNTKEAHVKIFELLQVSFVSIVKSNCGSMSLYHAAATLASIYIAAGLAKEGLKLVRYLRHLTIFGQDFAITTDVVLKLDVAIGRAAFVFLVSFEQHLVEKITMTYSELMAVTLLEITLYKEYKRVIETETRIEVILEYGAKLRSFWIEQKQEHMIVVLDKKLFQMFKAKYSAFIKTNDEYTHIFYTALLSILGVDNRNVDFAAFVCRAGNAKVAALLKAKEFKKALEVAKCTFHFAHGQHFYDDLHRVNYAYKLAEFMAGIDVEKPSDSKLWEEYLDFSRKITAEALAIFKASKVDFVRLNYKDLSGIVRLLGSQQNFAELEILLTKLWKSREVQKNWNPARVVSVGRLMVHAYVAAKKLKDAIGLCDTMCYNLRRSRGVLDHVTIEMTQMLAELYTYDKRVDKAMAVHEQLLREIEAALREDDGWQAKARESVCYYPVNGASGSPPKQILIAQPKPEEELAKTAGWTLELLKRSYLRLGKWTKAEAEYTTLHASLQSKLARAGLQVSPPETWAKAAAANKDKPDDMIGKYVGLREWEWELEGDDVHVKNGTNGHANGNGAVVKSRWSRNVDHVLVASQEWLVV</sequence>
<evidence type="ECO:0000259" key="2">
    <source>
        <dbReference type="Pfam" id="PF24883"/>
    </source>
</evidence>
<keyword evidence="4" id="KW-1185">Reference proteome</keyword>
<evidence type="ECO:0000313" key="3">
    <source>
        <dbReference type="EMBL" id="KAK1750959.1"/>
    </source>
</evidence>
<reference evidence="3" key="1">
    <citation type="submission" date="2023-06" db="EMBL/GenBank/DDBJ databases">
        <title>Genome-scale phylogeny and comparative genomics of the fungal order Sordariales.</title>
        <authorList>
            <consortium name="Lawrence Berkeley National Laboratory"/>
            <person name="Hensen N."/>
            <person name="Bonometti L."/>
            <person name="Westerberg I."/>
            <person name="Brannstrom I.O."/>
            <person name="Guillou S."/>
            <person name="Cros-Aarteil S."/>
            <person name="Calhoun S."/>
            <person name="Haridas S."/>
            <person name="Kuo A."/>
            <person name="Mondo S."/>
            <person name="Pangilinan J."/>
            <person name="Riley R."/>
            <person name="Labutti K."/>
            <person name="Andreopoulos B."/>
            <person name="Lipzen A."/>
            <person name="Chen C."/>
            <person name="Yanf M."/>
            <person name="Daum C."/>
            <person name="Ng V."/>
            <person name="Clum A."/>
            <person name="Steindorff A."/>
            <person name="Ohm R."/>
            <person name="Martin F."/>
            <person name="Silar P."/>
            <person name="Natvig D."/>
            <person name="Lalanne C."/>
            <person name="Gautier V."/>
            <person name="Ament-Velasquez S.L."/>
            <person name="Kruys A."/>
            <person name="Hutchinson M.I."/>
            <person name="Powell A.J."/>
            <person name="Barry K."/>
            <person name="Miller A.N."/>
            <person name="Grigoriev I.V."/>
            <person name="Debuchy R."/>
            <person name="Gladieux P."/>
            <person name="Thoren M.H."/>
            <person name="Johannesson H."/>
        </authorList>
    </citation>
    <scope>NUCLEOTIDE SEQUENCE</scope>
    <source>
        <strain evidence="3">PSN4</strain>
    </source>
</reference>
<organism evidence="3 4">
    <name type="scientific">Echria macrotheca</name>
    <dbReference type="NCBI Taxonomy" id="438768"/>
    <lineage>
        <taxon>Eukaryota</taxon>
        <taxon>Fungi</taxon>
        <taxon>Dikarya</taxon>
        <taxon>Ascomycota</taxon>
        <taxon>Pezizomycotina</taxon>
        <taxon>Sordariomycetes</taxon>
        <taxon>Sordariomycetidae</taxon>
        <taxon>Sordariales</taxon>
        <taxon>Schizotheciaceae</taxon>
        <taxon>Echria</taxon>
    </lineage>
</organism>
<name>A0AAJ0F7A6_9PEZI</name>
<proteinExistence type="predicted"/>
<dbReference type="Gene3D" id="3.40.50.300">
    <property type="entry name" value="P-loop containing nucleotide triphosphate hydrolases"/>
    <property type="match status" value="1"/>
</dbReference>
<keyword evidence="1" id="KW-0677">Repeat</keyword>
<dbReference type="PANTHER" id="PTHR10039:SF9">
    <property type="entry name" value="NACHT DOMAIN PROTEIN (AFU_ORTHOLOGUE AFUA_2G01760)"/>
    <property type="match status" value="1"/>
</dbReference>
<comment type="caution">
    <text evidence="3">The sequence shown here is derived from an EMBL/GenBank/DDBJ whole genome shotgun (WGS) entry which is preliminary data.</text>
</comment>
<dbReference type="EMBL" id="MU839844">
    <property type="protein sequence ID" value="KAK1750959.1"/>
    <property type="molecule type" value="Genomic_DNA"/>
</dbReference>
<dbReference type="SUPFAM" id="SSF48452">
    <property type="entry name" value="TPR-like"/>
    <property type="match status" value="1"/>
</dbReference>
<protein>
    <recommendedName>
        <fullName evidence="2">Nephrocystin 3-like N-terminal domain-containing protein</fullName>
    </recommendedName>
</protein>
<dbReference type="Gene3D" id="1.25.40.10">
    <property type="entry name" value="Tetratricopeptide repeat domain"/>
    <property type="match status" value="1"/>
</dbReference>
<dbReference type="PANTHER" id="PTHR10039">
    <property type="entry name" value="AMELOGENIN"/>
    <property type="match status" value="1"/>
</dbReference>
<dbReference type="InterPro" id="IPR011990">
    <property type="entry name" value="TPR-like_helical_dom_sf"/>
</dbReference>
<dbReference type="InterPro" id="IPR056884">
    <property type="entry name" value="NPHP3-like_N"/>
</dbReference>
<evidence type="ECO:0000313" key="4">
    <source>
        <dbReference type="Proteomes" id="UP001239445"/>
    </source>
</evidence>
<gene>
    <name evidence="3" type="ORF">QBC47DRAFT_331102</name>
</gene>
<dbReference type="InterPro" id="IPR027417">
    <property type="entry name" value="P-loop_NTPase"/>
</dbReference>
<dbReference type="Proteomes" id="UP001239445">
    <property type="component" value="Unassembled WGS sequence"/>
</dbReference>
<evidence type="ECO:0000256" key="1">
    <source>
        <dbReference type="ARBA" id="ARBA00022737"/>
    </source>
</evidence>
<dbReference type="SUPFAM" id="SSF52540">
    <property type="entry name" value="P-loop containing nucleoside triphosphate hydrolases"/>
    <property type="match status" value="2"/>
</dbReference>
<feature type="domain" description="Nephrocystin 3-like N-terminal" evidence="2">
    <location>
        <begin position="325"/>
        <end position="466"/>
    </location>
</feature>
<accession>A0AAJ0F7A6</accession>
<dbReference type="Pfam" id="PF24883">
    <property type="entry name" value="NPHP3_N"/>
    <property type="match status" value="1"/>
</dbReference>